<comment type="similarity">
    <text evidence="1">Belongs to the Bcl-2 family.</text>
</comment>
<keyword evidence="7" id="KW-1185">Reference proteome</keyword>
<evidence type="ECO:0000256" key="4">
    <source>
        <dbReference type="SAM" id="Phobius"/>
    </source>
</evidence>
<name>A0AAE1A7H4_9GAST</name>
<dbReference type="PROSITE" id="PS50062">
    <property type="entry name" value="BCL2_FAMILY"/>
    <property type="match status" value="1"/>
</dbReference>
<accession>A0AAE1A7H4</accession>
<keyword evidence="4" id="KW-1133">Transmembrane helix</keyword>
<dbReference type="GO" id="GO:0005741">
    <property type="term" value="C:mitochondrial outer membrane"/>
    <property type="evidence" value="ECO:0007669"/>
    <property type="project" value="TreeGrafter"/>
</dbReference>
<feature type="region of interest" description="Disordered" evidence="3">
    <location>
        <begin position="1"/>
        <end position="25"/>
    </location>
</feature>
<evidence type="ECO:0000313" key="6">
    <source>
        <dbReference type="EMBL" id="KAK3782708.1"/>
    </source>
</evidence>
<dbReference type="GO" id="GO:0042981">
    <property type="term" value="P:regulation of apoptotic process"/>
    <property type="evidence" value="ECO:0007669"/>
    <property type="project" value="InterPro"/>
</dbReference>
<dbReference type="PROSITE" id="PS01258">
    <property type="entry name" value="BH2"/>
    <property type="match status" value="1"/>
</dbReference>
<comment type="caution">
    <text evidence="6">The sequence shown here is derived from an EMBL/GenBank/DDBJ whole genome shotgun (WGS) entry which is preliminary data.</text>
</comment>
<dbReference type="CDD" id="cd06845">
    <property type="entry name" value="Bcl-2_like"/>
    <property type="match status" value="1"/>
</dbReference>
<dbReference type="InterPro" id="IPR026298">
    <property type="entry name" value="Bcl-2_fam"/>
</dbReference>
<gene>
    <name evidence="6" type="ORF">RRG08_037708</name>
</gene>
<dbReference type="PANTHER" id="PTHR11256:SF41">
    <property type="entry name" value="BCL-2 HOMOLOGOUS ANTAGONIST_KILLER"/>
    <property type="match status" value="1"/>
</dbReference>
<dbReference type="GO" id="GO:0015288">
    <property type="term" value="F:porin activity"/>
    <property type="evidence" value="ECO:0007669"/>
    <property type="project" value="TreeGrafter"/>
</dbReference>
<dbReference type="GO" id="GO:0001836">
    <property type="term" value="P:release of cytochrome c from mitochondria"/>
    <property type="evidence" value="ECO:0007669"/>
    <property type="project" value="TreeGrafter"/>
</dbReference>
<evidence type="ECO:0000313" key="7">
    <source>
        <dbReference type="Proteomes" id="UP001283361"/>
    </source>
</evidence>
<dbReference type="Gene3D" id="1.10.437.10">
    <property type="entry name" value="Blc2-like"/>
    <property type="match status" value="1"/>
</dbReference>
<keyword evidence="4" id="KW-0472">Membrane</keyword>
<protein>
    <recommendedName>
        <fullName evidence="5">Bcl-2 Bcl-2 homology region 1-3 domain-containing protein</fullName>
    </recommendedName>
</protein>
<evidence type="ECO:0000256" key="3">
    <source>
        <dbReference type="SAM" id="MobiDB-lite"/>
    </source>
</evidence>
<evidence type="ECO:0000256" key="2">
    <source>
        <dbReference type="ARBA" id="ARBA00022703"/>
    </source>
</evidence>
<proteinExistence type="inferred from homology"/>
<reference evidence="6" key="1">
    <citation type="journal article" date="2023" name="G3 (Bethesda)">
        <title>A reference genome for the long-term kleptoplast-retaining sea slug Elysia crispata morphotype clarki.</title>
        <authorList>
            <person name="Eastman K.E."/>
            <person name="Pendleton A.L."/>
            <person name="Shaikh M.A."/>
            <person name="Suttiyut T."/>
            <person name="Ogas R."/>
            <person name="Tomko P."/>
            <person name="Gavelis G."/>
            <person name="Widhalm J.R."/>
            <person name="Wisecaver J.H."/>
        </authorList>
    </citation>
    <scope>NUCLEOTIDE SEQUENCE</scope>
    <source>
        <strain evidence="6">ECLA1</strain>
    </source>
</reference>
<dbReference type="SUPFAM" id="SSF56854">
    <property type="entry name" value="Bcl-2 inhibitors of programmed cell death"/>
    <property type="match status" value="1"/>
</dbReference>
<dbReference type="GO" id="GO:0097192">
    <property type="term" value="P:extrinsic apoptotic signaling pathway in absence of ligand"/>
    <property type="evidence" value="ECO:0007669"/>
    <property type="project" value="TreeGrafter"/>
</dbReference>
<dbReference type="InterPro" id="IPR046371">
    <property type="entry name" value="Bcl-2_BH1-3"/>
</dbReference>
<feature type="transmembrane region" description="Helical" evidence="4">
    <location>
        <begin position="224"/>
        <end position="245"/>
    </location>
</feature>
<dbReference type="InterPro" id="IPR036834">
    <property type="entry name" value="Bcl-2-like_sf"/>
</dbReference>
<evidence type="ECO:0000259" key="5">
    <source>
        <dbReference type="SMART" id="SM00337"/>
    </source>
</evidence>
<dbReference type="AlphaFoldDB" id="A0AAE1A7H4"/>
<keyword evidence="4" id="KW-0812">Transmembrane</keyword>
<dbReference type="InterPro" id="IPR020726">
    <property type="entry name" value="Bcl2_BH2_motif_CS"/>
</dbReference>
<dbReference type="InterPro" id="IPR002475">
    <property type="entry name" value="Bcl2-like"/>
</dbReference>
<dbReference type="GO" id="GO:0008630">
    <property type="term" value="P:intrinsic apoptotic signaling pathway in response to DNA damage"/>
    <property type="evidence" value="ECO:0007669"/>
    <property type="project" value="TreeGrafter"/>
</dbReference>
<keyword evidence="2" id="KW-0053">Apoptosis</keyword>
<dbReference type="GO" id="GO:0051400">
    <property type="term" value="F:BH domain binding"/>
    <property type="evidence" value="ECO:0007669"/>
    <property type="project" value="TreeGrafter"/>
</dbReference>
<dbReference type="Proteomes" id="UP001283361">
    <property type="component" value="Unassembled WGS sequence"/>
</dbReference>
<feature type="domain" description="Bcl-2 Bcl-2 homology region 1-3" evidence="5">
    <location>
        <begin position="104"/>
        <end position="210"/>
    </location>
</feature>
<dbReference type="PANTHER" id="PTHR11256">
    <property type="entry name" value="BCL-2 RELATED"/>
    <property type="match status" value="1"/>
</dbReference>
<dbReference type="EMBL" id="JAWDGP010002489">
    <property type="protein sequence ID" value="KAK3782708.1"/>
    <property type="molecule type" value="Genomic_DNA"/>
</dbReference>
<organism evidence="6 7">
    <name type="scientific">Elysia crispata</name>
    <name type="common">lettuce slug</name>
    <dbReference type="NCBI Taxonomy" id="231223"/>
    <lineage>
        <taxon>Eukaryota</taxon>
        <taxon>Metazoa</taxon>
        <taxon>Spiralia</taxon>
        <taxon>Lophotrochozoa</taxon>
        <taxon>Mollusca</taxon>
        <taxon>Gastropoda</taxon>
        <taxon>Heterobranchia</taxon>
        <taxon>Euthyneura</taxon>
        <taxon>Panpulmonata</taxon>
        <taxon>Sacoglossa</taxon>
        <taxon>Placobranchoidea</taxon>
        <taxon>Plakobranchidae</taxon>
        <taxon>Elysia</taxon>
    </lineage>
</organism>
<dbReference type="Pfam" id="PF00452">
    <property type="entry name" value="Bcl-2"/>
    <property type="match status" value="1"/>
</dbReference>
<evidence type="ECO:0000256" key="1">
    <source>
        <dbReference type="ARBA" id="ARBA00009458"/>
    </source>
</evidence>
<dbReference type="SMART" id="SM00337">
    <property type="entry name" value="BCL"/>
    <property type="match status" value="1"/>
</dbReference>
<sequence length="247" mass="27472">MTDSSEVNYRGERPGRVVASATGSSGGYGGTQLGLLRVRSMSNVEPDTEENVEAQTETVFRNYVYQSYRHDSMRQELDLTPAIPELVNFPTDPISPAAQIGRELARFGDDINEKYADVFDGLISSLSITDTDGGEETYNAFANIARRVLSGSVSWGRIMILLSFGYRMAIRAMRTQFSNFSWLLSKIVSFVTRFVISERISKWIADHGGWAAALSFIPEASNNLFWLVSGLATVSVLAVFVYHHFLQ</sequence>